<dbReference type="STRING" id="45357.A0A2V1AYT8"/>
<dbReference type="GO" id="GO:0006614">
    <property type="term" value="P:SRP-dependent cotranslational protein targeting to membrane"/>
    <property type="evidence" value="ECO:0007669"/>
    <property type="project" value="UniProtKB-UniRule"/>
</dbReference>
<dbReference type="OrthoDB" id="5421607at2759"/>
<comment type="caution">
    <text evidence="12">The sequence shown here is derived from an EMBL/GenBank/DDBJ whole genome shotgun (WGS) entry which is preliminary data.</text>
</comment>
<dbReference type="GO" id="GO:0005786">
    <property type="term" value="C:signal recognition particle, endoplasmic reticulum targeting"/>
    <property type="evidence" value="ECO:0007669"/>
    <property type="project" value="UniProtKB-UniRule"/>
</dbReference>
<evidence type="ECO:0000313" key="13">
    <source>
        <dbReference type="Proteomes" id="UP000244309"/>
    </source>
</evidence>
<dbReference type="Proteomes" id="UP000244309">
    <property type="component" value="Unassembled WGS sequence"/>
</dbReference>
<feature type="region of interest" description="Disordered" evidence="10">
    <location>
        <begin position="554"/>
        <end position="649"/>
    </location>
</feature>
<dbReference type="PANTHER" id="PTHR14094:SF9">
    <property type="entry name" value="SIGNAL RECOGNITION PARTICLE SUBUNIT SRP72"/>
    <property type="match status" value="1"/>
</dbReference>
<evidence type="ECO:0000256" key="2">
    <source>
        <dbReference type="ARBA" id="ARBA00004496"/>
    </source>
</evidence>
<evidence type="ECO:0000256" key="7">
    <source>
        <dbReference type="ARBA" id="ARBA00023135"/>
    </source>
</evidence>
<dbReference type="SUPFAM" id="SSF48452">
    <property type="entry name" value="TPR-like"/>
    <property type="match status" value="1"/>
</dbReference>
<dbReference type="GeneID" id="37008058"/>
<evidence type="ECO:0000313" key="12">
    <source>
        <dbReference type="EMBL" id="PVH23002.1"/>
    </source>
</evidence>
<keyword evidence="6" id="KW-0256">Endoplasmic reticulum</keyword>
<evidence type="ECO:0000259" key="11">
    <source>
        <dbReference type="Pfam" id="PF08492"/>
    </source>
</evidence>
<evidence type="ECO:0000256" key="9">
    <source>
        <dbReference type="PIRNR" id="PIRNR038922"/>
    </source>
</evidence>
<dbReference type="InterPro" id="IPR026270">
    <property type="entry name" value="SRP72"/>
</dbReference>
<dbReference type="PANTHER" id="PTHR14094">
    <property type="entry name" value="SIGNAL RECOGNITION PARTICLE 72"/>
    <property type="match status" value="1"/>
</dbReference>
<dbReference type="InterPro" id="IPR013699">
    <property type="entry name" value="Signal_recog_part_SRP72_RNA-bd"/>
</dbReference>
<dbReference type="EMBL" id="PKFO01000010">
    <property type="protein sequence ID" value="PVH23002.1"/>
    <property type="molecule type" value="Genomic_DNA"/>
</dbReference>
<evidence type="ECO:0000256" key="6">
    <source>
        <dbReference type="ARBA" id="ARBA00022824"/>
    </source>
</evidence>
<evidence type="ECO:0000256" key="8">
    <source>
        <dbReference type="ARBA" id="ARBA00023274"/>
    </source>
</evidence>
<dbReference type="GO" id="GO:0008312">
    <property type="term" value="F:7S RNA binding"/>
    <property type="evidence" value="ECO:0007669"/>
    <property type="project" value="InterPro"/>
</dbReference>
<dbReference type="Gene3D" id="1.25.40.10">
    <property type="entry name" value="Tetratricopeptide repeat domain"/>
    <property type="match status" value="1"/>
</dbReference>
<evidence type="ECO:0000256" key="1">
    <source>
        <dbReference type="ARBA" id="ARBA00004240"/>
    </source>
</evidence>
<keyword evidence="5 9" id="KW-0963">Cytoplasm</keyword>
<evidence type="ECO:0000256" key="5">
    <source>
        <dbReference type="ARBA" id="ARBA00022490"/>
    </source>
</evidence>
<dbReference type="GO" id="GO:0005783">
    <property type="term" value="C:endoplasmic reticulum"/>
    <property type="evidence" value="ECO:0007669"/>
    <property type="project" value="UniProtKB-SubCell"/>
</dbReference>
<comment type="similarity">
    <text evidence="3 9">Belongs to the SRP72 family.</text>
</comment>
<keyword evidence="7 9" id="KW-0733">Signal recognition particle</keyword>
<gene>
    <name evidence="12" type="ORF">CXQ85_002727</name>
</gene>
<keyword evidence="13" id="KW-1185">Reference proteome</keyword>
<feature type="domain" description="Signal recognition particle SRP72 subunit RNA-binding" evidence="11">
    <location>
        <begin position="568"/>
        <end position="613"/>
    </location>
</feature>
<dbReference type="Pfam" id="PF08492">
    <property type="entry name" value="SRP72"/>
    <property type="match status" value="1"/>
</dbReference>
<feature type="compositionally biased region" description="Basic residues" evidence="10">
    <location>
        <begin position="613"/>
        <end position="622"/>
    </location>
</feature>
<feature type="compositionally biased region" description="Basic residues" evidence="10">
    <location>
        <begin position="640"/>
        <end position="649"/>
    </location>
</feature>
<dbReference type="AlphaFoldDB" id="A0A2V1AYT8"/>
<comment type="function">
    <text evidence="9">Component of the signal recognition particle (SRP) complex, a ribonucleoprotein complex that mediates the cotranslational targeting of secretory and membrane proteins to the endoplasmic reticulum (ER).</text>
</comment>
<dbReference type="RefSeq" id="XP_025343942.1">
    <property type="nucleotide sequence ID" value="XM_025486392.1"/>
</dbReference>
<dbReference type="InterPro" id="IPR011990">
    <property type="entry name" value="TPR-like_helical_dom_sf"/>
</dbReference>
<keyword evidence="8 9" id="KW-0687">Ribonucleoprotein</keyword>
<feature type="compositionally biased region" description="Basic and acidic residues" evidence="10">
    <location>
        <begin position="585"/>
        <end position="603"/>
    </location>
</feature>
<evidence type="ECO:0000256" key="10">
    <source>
        <dbReference type="SAM" id="MobiDB-lite"/>
    </source>
</evidence>
<reference evidence="12 13" key="1">
    <citation type="submission" date="2017-12" db="EMBL/GenBank/DDBJ databases">
        <title>Genome Sequence of a Multidrug-Resistant Candida haemulonii Isolate from a Patient with Chronic Leg Ulcers in Israel.</title>
        <authorList>
            <person name="Chow N.A."/>
            <person name="Gade L."/>
            <person name="Batra D."/>
            <person name="Rowe L.A."/>
            <person name="Ben-Ami R."/>
            <person name="Loparev V.N."/>
            <person name="Litvintseva A.P."/>
        </authorList>
    </citation>
    <scope>NUCLEOTIDE SEQUENCE [LARGE SCALE GENOMIC DNA]</scope>
    <source>
        <strain evidence="12 13">B11899</strain>
    </source>
</reference>
<sequence>MSVLEAFNNLDVSSARDTSDHEAIFEISYQYLSGAAGFNHSVSFKNCIVALIKMDKYYKAVDLISKTNAEVTKQFPLEVAYVYYKVGDLENVRAVYNSASNGDSDDTLSRALKHVLAQTLYQTGLVAEALKLYHELIATHKIDSELDLACNERAIIFQLSLQKNVFKEPHSNLPESKQSYDYLFNDALIELSRGNSTESLELLDQALETCNKQNSDWPEEDLVLETAPIKLTIAYIYQTTGKAREALEVLNSFDATAISDLLVNAVLKTNYYSALPPQDNLNLSQRSLNYKNLLHNLRLKLTRSQWQILVKNHLLLSYQTNTLSRSSNYIKNSFAKEFNEEFTGDFSPLVYKVLLRLNISAEELNSEETNKAVAKKLSKFVHAELQSNEVSNLVVAGALLLTHVNSKFGNFDQSISILERIVEIELKSSQEVRLHAGVLGLLISLYELRNPSKLDALYNELIKKLESISKDQLQNDGILYDLYRAVALKLLNVNQKEQAYNIFELLGAANPNDAVVASILNGTTDKLTPVEQLESNTEVSDLLELNVDTLIVKPETRSRKPHGFKKPEDKVVKKRKPRLPTTKSVKPEGEFDPEKDLDKERWLPMKLRSYYKPSKKDKKKAGGHQGALESSPAPQGESKKQKKKKKGKK</sequence>
<protein>
    <recommendedName>
        <fullName evidence="4 9">Signal recognition particle subunit SRP72</fullName>
    </recommendedName>
</protein>
<dbReference type="VEuPathDB" id="FungiDB:CXQ85_002727"/>
<name>A0A2V1AYT8_9ASCO</name>
<accession>A0A2V1AYT8</accession>
<dbReference type="GO" id="GO:0043022">
    <property type="term" value="F:ribosome binding"/>
    <property type="evidence" value="ECO:0007669"/>
    <property type="project" value="TreeGrafter"/>
</dbReference>
<organism evidence="12 13">
    <name type="scientific">Candidozyma haemuli</name>
    <dbReference type="NCBI Taxonomy" id="45357"/>
    <lineage>
        <taxon>Eukaryota</taxon>
        <taxon>Fungi</taxon>
        <taxon>Dikarya</taxon>
        <taxon>Ascomycota</taxon>
        <taxon>Saccharomycotina</taxon>
        <taxon>Pichiomycetes</taxon>
        <taxon>Metschnikowiaceae</taxon>
        <taxon>Candidozyma</taxon>
    </lineage>
</organism>
<evidence type="ECO:0000256" key="3">
    <source>
        <dbReference type="ARBA" id="ARBA00007676"/>
    </source>
</evidence>
<comment type="subcellular location">
    <subcellularLocation>
        <location evidence="2 9">Cytoplasm</location>
    </subcellularLocation>
    <subcellularLocation>
        <location evidence="1">Endoplasmic reticulum</location>
    </subcellularLocation>
</comment>
<evidence type="ECO:0000256" key="4">
    <source>
        <dbReference type="ARBA" id="ARBA00018350"/>
    </source>
</evidence>
<proteinExistence type="inferred from homology"/>
<dbReference type="PIRSF" id="PIRSF038922">
    <property type="entry name" value="SRP72"/>
    <property type="match status" value="1"/>
</dbReference>